<evidence type="ECO:0008006" key="4">
    <source>
        <dbReference type="Google" id="ProtNLM"/>
    </source>
</evidence>
<dbReference type="EMBL" id="CCJV01000043">
    <property type="protein sequence ID" value="CDT04007.1"/>
    <property type="molecule type" value="Genomic_DNA"/>
</dbReference>
<dbReference type="Pfam" id="PF05930">
    <property type="entry name" value="Phage_AlpA"/>
    <property type="match status" value="1"/>
</dbReference>
<proteinExistence type="predicted"/>
<dbReference type="PANTHER" id="PTHR36154:SF1">
    <property type="entry name" value="DNA-BINDING TRANSCRIPTIONAL ACTIVATOR ALPA"/>
    <property type="match status" value="1"/>
</dbReference>
<dbReference type="InterPro" id="IPR052931">
    <property type="entry name" value="Prophage_regulatory_activator"/>
</dbReference>
<dbReference type="PANTHER" id="PTHR36154">
    <property type="entry name" value="DNA-BINDING TRANSCRIPTIONAL ACTIVATOR ALPA"/>
    <property type="match status" value="1"/>
</dbReference>
<dbReference type="AlphaFoldDB" id="A0A822MTW0"/>
<dbReference type="Gene3D" id="1.10.238.160">
    <property type="match status" value="1"/>
</dbReference>
<accession>A0A822MTW0</accession>
<reference evidence="3" key="1">
    <citation type="submission" date="2014-06" db="EMBL/GenBank/DDBJ databases">
        <authorList>
            <person name="Le Roux Frederique"/>
        </authorList>
    </citation>
    <scope>NUCLEOTIDE SEQUENCE [LARGE SCALE GENOMIC DNA]</scope>
    <source>
        <strain evidence="3">J5-5</strain>
    </source>
</reference>
<protein>
    <recommendedName>
        <fullName evidence="4">AlpA family transcriptional regulator</fullName>
    </recommendedName>
</protein>
<evidence type="ECO:0000313" key="3">
    <source>
        <dbReference type="Proteomes" id="UP000049495"/>
    </source>
</evidence>
<gene>
    <name evidence="2" type="ORF">VCR5J5_1370251</name>
</gene>
<evidence type="ECO:0000313" key="2">
    <source>
        <dbReference type="EMBL" id="CDT04007.1"/>
    </source>
</evidence>
<dbReference type="InterPro" id="IPR010260">
    <property type="entry name" value="AlpA"/>
</dbReference>
<comment type="caution">
    <text evidence="2">The sequence shown here is derived from an EMBL/GenBank/DDBJ whole genome shotgun (WGS) entry which is preliminary data.</text>
</comment>
<sequence>MVLDILASKGVIVFTTVVSEVKMRLIRLREVLDKTGLSKATLYRLIAAGEFPASIQISARTVGWEESLVDEFLMRKVSQSNFKREQAEMKNSPHYVTPEKRVNPFASY</sequence>
<feature type="region of interest" description="Disordered" evidence="1">
    <location>
        <begin position="88"/>
        <end position="108"/>
    </location>
</feature>
<dbReference type="Proteomes" id="UP000049495">
    <property type="component" value="Unassembled WGS sequence"/>
</dbReference>
<name>A0A822MTW0_9VIBR</name>
<evidence type="ECO:0000256" key="1">
    <source>
        <dbReference type="SAM" id="MobiDB-lite"/>
    </source>
</evidence>
<organism evidence="2 3">
    <name type="scientific">Vibrio crassostreae</name>
    <dbReference type="NCBI Taxonomy" id="246167"/>
    <lineage>
        <taxon>Bacteria</taxon>
        <taxon>Pseudomonadati</taxon>
        <taxon>Pseudomonadota</taxon>
        <taxon>Gammaproteobacteria</taxon>
        <taxon>Vibrionales</taxon>
        <taxon>Vibrionaceae</taxon>
        <taxon>Vibrio</taxon>
    </lineage>
</organism>